<dbReference type="AlphaFoldDB" id="H0UQ13"/>
<gene>
    <name evidence="13" type="primary">lpxK</name>
    <name evidence="14" type="ORF">TheveDRAFT_0481</name>
</gene>
<dbReference type="EMBL" id="CM001377">
    <property type="protein sequence ID" value="EHM09642.1"/>
    <property type="molecule type" value="Genomic_DNA"/>
</dbReference>
<evidence type="ECO:0000256" key="5">
    <source>
        <dbReference type="ARBA" id="ARBA00022516"/>
    </source>
</evidence>
<name>H0UQ13_9BACT</name>
<comment type="function">
    <text evidence="1 13">Transfers the gamma-phosphate of ATP to the 4'-position of a tetraacyldisaccharide 1-phosphate intermediate (termed DS-1-P) to form tetraacyldisaccharide 1,4'-bis-phosphate (lipid IVA).</text>
</comment>
<evidence type="ECO:0000313" key="14">
    <source>
        <dbReference type="EMBL" id="EHM09642.1"/>
    </source>
</evidence>
<evidence type="ECO:0000256" key="3">
    <source>
        <dbReference type="ARBA" id="ARBA00012071"/>
    </source>
</evidence>
<organism evidence="14 15">
    <name type="scientific">Thermanaerovibrio velox DSM 12556</name>
    <dbReference type="NCBI Taxonomy" id="926567"/>
    <lineage>
        <taxon>Bacteria</taxon>
        <taxon>Thermotogati</taxon>
        <taxon>Synergistota</taxon>
        <taxon>Synergistia</taxon>
        <taxon>Synergistales</taxon>
        <taxon>Synergistaceae</taxon>
        <taxon>Thermanaerovibrio</taxon>
    </lineage>
</organism>
<evidence type="ECO:0000256" key="1">
    <source>
        <dbReference type="ARBA" id="ARBA00002274"/>
    </source>
</evidence>
<dbReference type="GO" id="GO:0009245">
    <property type="term" value="P:lipid A biosynthetic process"/>
    <property type="evidence" value="ECO:0007669"/>
    <property type="project" value="UniProtKB-UniRule"/>
</dbReference>
<dbReference type="HAMAP" id="MF_00409">
    <property type="entry name" value="LpxK"/>
    <property type="match status" value="1"/>
</dbReference>
<dbReference type="SUPFAM" id="SSF52540">
    <property type="entry name" value="P-loop containing nucleoside triphosphate hydrolases"/>
    <property type="match status" value="1"/>
</dbReference>
<dbReference type="RefSeq" id="WP_006583136.1">
    <property type="nucleotide sequence ID" value="NZ_CM001377.1"/>
</dbReference>
<dbReference type="GO" id="GO:0005886">
    <property type="term" value="C:plasma membrane"/>
    <property type="evidence" value="ECO:0007669"/>
    <property type="project" value="TreeGrafter"/>
</dbReference>
<keyword evidence="11 13" id="KW-0443">Lipid metabolism</keyword>
<evidence type="ECO:0000256" key="4">
    <source>
        <dbReference type="ARBA" id="ARBA00016436"/>
    </source>
</evidence>
<dbReference type="PANTHER" id="PTHR42724:SF1">
    <property type="entry name" value="TETRAACYLDISACCHARIDE 4'-KINASE, MITOCHONDRIAL-RELATED"/>
    <property type="match status" value="1"/>
</dbReference>
<comment type="pathway">
    <text evidence="2 13">Glycolipid biosynthesis; lipid IV(A) biosynthesis; lipid IV(A) from (3R)-3-hydroxytetradecanoyl-[acyl-carrier-protein] and UDP-N-acetyl-alpha-D-glucosamine: step 6/6.</text>
</comment>
<dbReference type="GO" id="GO:0009029">
    <property type="term" value="F:lipid-A 4'-kinase activity"/>
    <property type="evidence" value="ECO:0007669"/>
    <property type="project" value="UniProtKB-UniRule"/>
</dbReference>
<dbReference type="SUPFAM" id="SSF53756">
    <property type="entry name" value="UDP-Glycosyltransferase/glycogen phosphorylase"/>
    <property type="match status" value="1"/>
</dbReference>
<sequence length="739" mass="80081">MGLVSSYLRYISGRSPLSPWALLYPLHHLSRGLVSGRNWLYDHGILAAQEGPLPVISVGNLTHGGTNKTPMVERLARLICSLGLKPGVVSRGYSGGTVEPLVVDRETSRELCGDEPLMLARKLPQVPVVVSRDRIRGVELLKALGAQVVVADDCFQHRQLQRDLDVVLVDATCPFGNGLMTPAGMLREPLDSLRRAGIVVITKSDLVSPGELEELKGVLEGYAGPRRVFLSRLSMDGWSGEAPSGPAFAFCAIGNPGSFRRFLTSLGVELVGFSSFRDHHRFSPEDMRRVEDEALKSGARCLVCTEKDILNFPSSYRFRLPVSVPMVSVEFQDRLGFLRAMSEGLRPRFTVASNGHGEDSMGVVLCRKLKERLPAASVEAFPLVGGGDEYRAAGFPVMSPSCRMPSGGIVKYSLRALLGDILSGLPLQVLRQLRAWRDMPRRTCICVGDVYLFLNALLGTGVKPVLVATAKTVYLSGHWRLEGALLRSRALAVWTRDEPTREELELRGVRAVFDGSPIMDLVGDVLVDPWEGAVGRRVLVLPGSREYALRDLPLLIGACLELSRRMVCSFLWVPSVTLDVEPFMREHGVLAGRCWGEFGGSSEIRVFRGPVADAARGAEVLLGLGGTGNQICAGLGVPVVSVDDPGKRVQKKLIGDGEVLVPRDPARLADELEGILSDPALRERMSRAGMERMGSGGALDGVVDWVCGELGWGLLTQLWERLEVLVNSGGSPGDASKGG</sequence>
<evidence type="ECO:0000256" key="10">
    <source>
        <dbReference type="ARBA" id="ARBA00022840"/>
    </source>
</evidence>
<keyword evidence="15" id="KW-1185">Reference proteome</keyword>
<evidence type="ECO:0000256" key="8">
    <source>
        <dbReference type="ARBA" id="ARBA00022741"/>
    </source>
</evidence>
<comment type="catalytic activity">
    <reaction evidence="13">
        <text>a lipid A disaccharide + ATP = a lipid IVA + ADP + H(+)</text>
        <dbReference type="Rhea" id="RHEA:67840"/>
        <dbReference type="ChEBI" id="CHEBI:15378"/>
        <dbReference type="ChEBI" id="CHEBI:30616"/>
        <dbReference type="ChEBI" id="CHEBI:176343"/>
        <dbReference type="ChEBI" id="CHEBI:176425"/>
        <dbReference type="ChEBI" id="CHEBI:456216"/>
        <dbReference type="EC" id="2.7.1.130"/>
    </reaction>
</comment>
<dbReference type="eggNOG" id="COG4370">
    <property type="taxonomic scope" value="Bacteria"/>
</dbReference>
<evidence type="ECO:0000256" key="2">
    <source>
        <dbReference type="ARBA" id="ARBA00004870"/>
    </source>
</evidence>
<dbReference type="HOGENOM" id="CLU_362436_0_0_0"/>
<comment type="caution">
    <text evidence="13">Lacks conserved residue(s) required for the propagation of feature annotation.</text>
</comment>
<keyword evidence="8 13" id="KW-0547">Nucleotide-binding</keyword>
<keyword evidence="7 13" id="KW-0808">Transferase</keyword>
<keyword evidence="9 13" id="KW-0418">Kinase</keyword>
<evidence type="ECO:0000256" key="6">
    <source>
        <dbReference type="ARBA" id="ARBA00022556"/>
    </source>
</evidence>
<evidence type="ECO:0000256" key="12">
    <source>
        <dbReference type="ARBA" id="ARBA00029757"/>
    </source>
</evidence>
<evidence type="ECO:0000256" key="11">
    <source>
        <dbReference type="ARBA" id="ARBA00023098"/>
    </source>
</evidence>
<protein>
    <recommendedName>
        <fullName evidence="4 13">Tetraacyldisaccharide 4'-kinase</fullName>
        <ecNumber evidence="3 13">2.7.1.130</ecNumber>
    </recommendedName>
    <alternativeName>
        <fullName evidence="12 13">Lipid A 4'-kinase</fullName>
    </alternativeName>
</protein>
<dbReference type="eggNOG" id="COG1663">
    <property type="taxonomic scope" value="Bacteria"/>
</dbReference>
<reference evidence="14 15" key="1">
    <citation type="submission" date="2011-10" db="EMBL/GenBank/DDBJ databases">
        <title>The Noncontiguous Finished genome of Thermanaerovibrio velox DSM 12556.</title>
        <authorList>
            <consortium name="US DOE Joint Genome Institute (JGI-PGF)"/>
            <person name="Lucas S."/>
            <person name="Copeland A."/>
            <person name="Lapidus A."/>
            <person name="Glavina del Rio T."/>
            <person name="Dalin E."/>
            <person name="Tice H."/>
            <person name="Bruce D."/>
            <person name="Goodwin L."/>
            <person name="Pitluck S."/>
            <person name="Peters L."/>
            <person name="Mikhailova N."/>
            <person name="Teshima H."/>
            <person name="Kyrpides N."/>
            <person name="Mavromatis K."/>
            <person name="Ivanova N."/>
            <person name="Markowitz V."/>
            <person name="Cheng J.-F."/>
            <person name="Hugenholtz P."/>
            <person name="Woyke T."/>
            <person name="Wu D."/>
            <person name="Spring S."/>
            <person name="Brambilla E.-M."/>
            <person name="Klenk H.-P."/>
            <person name="Eisen J.A."/>
        </authorList>
    </citation>
    <scope>NUCLEOTIDE SEQUENCE [LARGE SCALE GENOMIC DNA]</scope>
    <source>
        <strain evidence="14 15">DSM 12556</strain>
    </source>
</reference>
<dbReference type="Pfam" id="PF02606">
    <property type="entry name" value="LpxK"/>
    <property type="match status" value="1"/>
</dbReference>
<dbReference type="InterPro" id="IPR027417">
    <property type="entry name" value="P-loop_NTPase"/>
</dbReference>
<keyword evidence="5 13" id="KW-0444">Lipid biosynthesis</keyword>
<dbReference type="NCBIfam" id="TIGR00682">
    <property type="entry name" value="lpxK"/>
    <property type="match status" value="1"/>
</dbReference>
<evidence type="ECO:0000256" key="7">
    <source>
        <dbReference type="ARBA" id="ARBA00022679"/>
    </source>
</evidence>
<dbReference type="UniPathway" id="UPA00359">
    <property type="reaction ID" value="UER00482"/>
</dbReference>
<comment type="similarity">
    <text evidence="13">Belongs to the LpxK family.</text>
</comment>
<dbReference type="GO" id="GO:0005524">
    <property type="term" value="F:ATP binding"/>
    <property type="evidence" value="ECO:0007669"/>
    <property type="project" value="UniProtKB-UniRule"/>
</dbReference>
<dbReference type="STRING" id="926567.TheveDRAFT_0481"/>
<proteinExistence type="inferred from homology"/>
<evidence type="ECO:0000256" key="9">
    <source>
        <dbReference type="ARBA" id="ARBA00022777"/>
    </source>
</evidence>
<evidence type="ECO:0000256" key="13">
    <source>
        <dbReference type="HAMAP-Rule" id="MF_00409"/>
    </source>
</evidence>
<dbReference type="GO" id="GO:0009244">
    <property type="term" value="P:lipopolysaccharide core region biosynthetic process"/>
    <property type="evidence" value="ECO:0007669"/>
    <property type="project" value="TreeGrafter"/>
</dbReference>
<evidence type="ECO:0000313" key="15">
    <source>
        <dbReference type="Proteomes" id="UP000005730"/>
    </source>
</evidence>
<keyword evidence="10 13" id="KW-0067">ATP-binding</keyword>
<dbReference type="Proteomes" id="UP000005730">
    <property type="component" value="Chromosome"/>
</dbReference>
<dbReference type="Gene3D" id="3.40.50.2000">
    <property type="entry name" value="Glycogen Phosphorylase B"/>
    <property type="match status" value="1"/>
</dbReference>
<dbReference type="PANTHER" id="PTHR42724">
    <property type="entry name" value="TETRAACYLDISACCHARIDE 4'-KINASE"/>
    <property type="match status" value="1"/>
</dbReference>
<dbReference type="EC" id="2.7.1.130" evidence="3 13"/>
<keyword evidence="6 13" id="KW-0441">Lipid A biosynthesis</keyword>
<dbReference type="InterPro" id="IPR003758">
    <property type="entry name" value="LpxK"/>
</dbReference>
<accession>H0UQ13</accession>